<feature type="signal peptide" evidence="11">
    <location>
        <begin position="1"/>
        <end position="31"/>
    </location>
</feature>
<dbReference type="Pfam" id="PF03958">
    <property type="entry name" value="Secretin_N"/>
    <property type="match status" value="3"/>
</dbReference>
<dbReference type="Pfam" id="PF21305">
    <property type="entry name" value="type_II_gspD_N0"/>
    <property type="match status" value="1"/>
</dbReference>
<name>A0ABW1S8A2_9PROT</name>
<keyword evidence="4" id="KW-1134">Transmembrane beta strand</keyword>
<sequence length="647" mass="68670">MSKHRTGLGLTQTLLAAMAVLGLSGVPGAMAQMDTPNEQVHRINLKEVEIADLIEDVSIITGYTFIVHPQVRGRVTVTSQAPLTTREVFDVFLATLRVHQFVAVPAGDRTYRIVPEQTAASDAEVMISRGDDAFVTQILKLNYFSAVDAATMIKPVINPAGQVVANKNSNTVVVVDYASNMARVREIVRRLDEDQTVVKTISLKNVPASEMEALLNDLDSEFSMNFRAVASDTTNTVVVRGEETSVLRAVQVATQLDSSERARDNIRVISLNNAKAVDIVPVLERLGGALSEQANLEAGGSDAPTISAHEPTNSIVISADYEMLEAMERVVAALDVRRPQVMVEALVVEMSDDAVDELGLQFVVSGTDGSIPFATTNYSRSAPNMLALTGALAGAGELSDDVASDLQSSAISSLLGLEGISIGGGGVSGDTLFGVILNAVKSDVTSNILSTPMAMVVDNETASIIVGQEVPVTTGSAVGSDLTNAFVTIERKDVGVQLDVTPQIGEGDVVKLQLKQEASNIAGSASSGEIITNKRSIETTVLADDGEIIVLGGLVEQTRSLSESKVPLLGDLPAVGNLFKSRGDNVTKTNLMVFIRPTIVRDTADAKLTTVQKYRYLQAQELIRNEGDPSAMDQYISDVFGAAPPDS</sequence>
<dbReference type="InterPro" id="IPR050810">
    <property type="entry name" value="Bact_Secretion_Sys_Channel"/>
</dbReference>
<feature type="domain" description="NolW-like" evidence="13">
    <location>
        <begin position="198"/>
        <end position="259"/>
    </location>
</feature>
<keyword evidence="3 10" id="KW-0813">Transport</keyword>
<gene>
    <name evidence="15" type="primary">gspD</name>
    <name evidence="15" type="ORF">ACFQDM_04975</name>
</gene>
<evidence type="ECO:0000256" key="3">
    <source>
        <dbReference type="ARBA" id="ARBA00022448"/>
    </source>
</evidence>
<dbReference type="InterPro" id="IPR013356">
    <property type="entry name" value="T2SS_GspD"/>
</dbReference>
<evidence type="ECO:0000256" key="7">
    <source>
        <dbReference type="ARBA" id="ARBA00022927"/>
    </source>
</evidence>
<dbReference type="PANTHER" id="PTHR30332:SF24">
    <property type="entry name" value="SECRETIN GSPD-RELATED"/>
    <property type="match status" value="1"/>
</dbReference>
<evidence type="ECO:0000259" key="14">
    <source>
        <dbReference type="Pfam" id="PF21305"/>
    </source>
</evidence>
<proteinExistence type="inferred from homology"/>
<dbReference type="NCBIfam" id="TIGR02517">
    <property type="entry name" value="type_II_gspD"/>
    <property type="match status" value="1"/>
</dbReference>
<dbReference type="Pfam" id="PF00263">
    <property type="entry name" value="Secretin"/>
    <property type="match status" value="1"/>
</dbReference>
<accession>A0ABW1S8A2</accession>
<evidence type="ECO:0000259" key="12">
    <source>
        <dbReference type="Pfam" id="PF00263"/>
    </source>
</evidence>
<comment type="caution">
    <text evidence="15">The sequence shown here is derived from an EMBL/GenBank/DDBJ whole genome shotgun (WGS) entry which is preliminary data.</text>
</comment>
<dbReference type="InterPro" id="IPR005644">
    <property type="entry name" value="NolW-like"/>
</dbReference>
<feature type="domain" description="NolW-like" evidence="13">
    <location>
        <begin position="267"/>
        <end position="340"/>
    </location>
</feature>
<feature type="chain" id="PRO_5045338854" evidence="11">
    <location>
        <begin position="32"/>
        <end position="647"/>
    </location>
</feature>
<evidence type="ECO:0000256" key="10">
    <source>
        <dbReference type="RuleBase" id="RU004004"/>
    </source>
</evidence>
<dbReference type="InterPro" id="IPR001775">
    <property type="entry name" value="GspD/PilQ"/>
</dbReference>
<feature type="domain" description="NolW-like" evidence="13">
    <location>
        <begin position="136"/>
        <end position="195"/>
    </location>
</feature>
<evidence type="ECO:0000256" key="6">
    <source>
        <dbReference type="ARBA" id="ARBA00022729"/>
    </source>
</evidence>
<keyword evidence="8" id="KW-0472">Membrane</keyword>
<evidence type="ECO:0000256" key="9">
    <source>
        <dbReference type="ARBA" id="ARBA00023237"/>
    </source>
</evidence>
<dbReference type="InterPro" id="IPR038591">
    <property type="entry name" value="NolW-like_sf"/>
</dbReference>
<dbReference type="Gene3D" id="3.30.1370.120">
    <property type="match status" value="3"/>
</dbReference>
<evidence type="ECO:0000313" key="15">
    <source>
        <dbReference type="EMBL" id="MFC6197418.1"/>
    </source>
</evidence>
<keyword evidence="6 11" id="KW-0732">Signal</keyword>
<organism evidence="15 16">
    <name type="scientific">Ponticaulis profundi</name>
    <dbReference type="NCBI Taxonomy" id="2665222"/>
    <lineage>
        <taxon>Bacteria</taxon>
        <taxon>Pseudomonadati</taxon>
        <taxon>Pseudomonadota</taxon>
        <taxon>Alphaproteobacteria</taxon>
        <taxon>Hyphomonadales</taxon>
        <taxon>Hyphomonadaceae</taxon>
        <taxon>Ponticaulis</taxon>
    </lineage>
</organism>
<dbReference type="InterPro" id="IPR049371">
    <property type="entry name" value="GspD-like_N0"/>
</dbReference>
<evidence type="ECO:0000256" key="5">
    <source>
        <dbReference type="ARBA" id="ARBA00022692"/>
    </source>
</evidence>
<comment type="subcellular location">
    <subcellularLocation>
        <location evidence="1 10">Cell outer membrane</location>
    </subcellularLocation>
</comment>
<feature type="domain" description="GspD-like N0" evidence="14">
    <location>
        <begin position="43"/>
        <end position="113"/>
    </location>
</feature>
<evidence type="ECO:0000313" key="16">
    <source>
        <dbReference type="Proteomes" id="UP001596303"/>
    </source>
</evidence>
<feature type="domain" description="Type II/III secretion system secretin-like" evidence="12">
    <location>
        <begin position="440"/>
        <end position="601"/>
    </location>
</feature>
<evidence type="ECO:0000256" key="1">
    <source>
        <dbReference type="ARBA" id="ARBA00004442"/>
    </source>
</evidence>
<dbReference type="InterPro" id="IPR004846">
    <property type="entry name" value="T2SS/T3SS_dom"/>
</dbReference>
<keyword evidence="5" id="KW-0812">Transmembrane</keyword>
<dbReference type="Proteomes" id="UP001596303">
    <property type="component" value="Unassembled WGS sequence"/>
</dbReference>
<evidence type="ECO:0000256" key="11">
    <source>
        <dbReference type="SAM" id="SignalP"/>
    </source>
</evidence>
<dbReference type="PRINTS" id="PR00811">
    <property type="entry name" value="BCTERIALGSPD"/>
</dbReference>
<evidence type="ECO:0000256" key="2">
    <source>
        <dbReference type="ARBA" id="ARBA00006980"/>
    </source>
</evidence>
<keyword evidence="9" id="KW-0998">Cell outer membrane</keyword>
<keyword evidence="7" id="KW-0653">Protein transport</keyword>
<dbReference type="RefSeq" id="WP_377376270.1">
    <property type="nucleotide sequence ID" value="NZ_JBHSSW010000004.1"/>
</dbReference>
<dbReference type="PANTHER" id="PTHR30332">
    <property type="entry name" value="PROBABLE GENERAL SECRETION PATHWAY PROTEIN D"/>
    <property type="match status" value="1"/>
</dbReference>
<protein>
    <submittedName>
        <fullName evidence="15">Type II secretion system secretin GspD</fullName>
    </submittedName>
</protein>
<comment type="similarity">
    <text evidence="2">Belongs to the bacterial secretin family. GSP D subfamily.</text>
</comment>
<evidence type="ECO:0000259" key="13">
    <source>
        <dbReference type="Pfam" id="PF03958"/>
    </source>
</evidence>
<evidence type="ECO:0000256" key="8">
    <source>
        <dbReference type="ARBA" id="ARBA00023136"/>
    </source>
</evidence>
<dbReference type="PRINTS" id="PR01032">
    <property type="entry name" value="PHAGEIV"/>
</dbReference>
<evidence type="ECO:0000256" key="4">
    <source>
        <dbReference type="ARBA" id="ARBA00022452"/>
    </source>
</evidence>
<reference evidence="16" key="1">
    <citation type="journal article" date="2019" name="Int. J. Syst. Evol. Microbiol.">
        <title>The Global Catalogue of Microorganisms (GCM) 10K type strain sequencing project: providing services to taxonomists for standard genome sequencing and annotation.</title>
        <authorList>
            <consortium name="The Broad Institute Genomics Platform"/>
            <consortium name="The Broad Institute Genome Sequencing Center for Infectious Disease"/>
            <person name="Wu L."/>
            <person name="Ma J."/>
        </authorList>
    </citation>
    <scope>NUCLEOTIDE SEQUENCE [LARGE SCALE GENOMIC DNA]</scope>
    <source>
        <strain evidence="16">CGMCC-1.15741</strain>
    </source>
</reference>
<dbReference type="EMBL" id="JBHSSW010000004">
    <property type="protein sequence ID" value="MFC6197418.1"/>
    <property type="molecule type" value="Genomic_DNA"/>
</dbReference>
<keyword evidence="16" id="KW-1185">Reference proteome</keyword>